<dbReference type="Pfam" id="PF23918">
    <property type="entry name" value="DUF7257"/>
    <property type="match status" value="1"/>
</dbReference>
<evidence type="ECO:0000313" key="3">
    <source>
        <dbReference type="Proteomes" id="UP000225918"/>
    </source>
</evidence>
<protein>
    <submittedName>
        <fullName evidence="2">Minor tail protein</fullName>
    </submittedName>
</protein>
<proteinExistence type="predicted"/>
<name>A0A222YZL7_9CAUD</name>
<accession>A0A222YZL7</accession>
<reference evidence="3" key="1">
    <citation type="submission" date="2017-05" db="EMBL/GenBank/DDBJ databases">
        <authorList>
            <person name="Song R."/>
            <person name="Chenine A.L."/>
            <person name="Ruprecht R.M."/>
        </authorList>
    </citation>
    <scope>NUCLEOTIDE SEQUENCE [LARGE SCALE GENOMIC DNA]</scope>
</reference>
<dbReference type="EMBL" id="MF141539">
    <property type="protein sequence ID" value="ASR77137.1"/>
    <property type="molecule type" value="Genomic_DNA"/>
</dbReference>
<gene>
    <name evidence="2" type="ORF">SEA_MYRADEE_29</name>
</gene>
<feature type="domain" description="DUF7257" evidence="1">
    <location>
        <begin position="225"/>
        <end position="451"/>
    </location>
</feature>
<keyword evidence="3" id="KW-1185">Reference proteome</keyword>
<organism evidence="2 3">
    <name type="scientific">Mycobacterium phage MyraDee</name>
    <dbReference type="NCBI Taxonomy" id="2024303"/>
    <lineage>
        <taxon>Viruses</taxon>
        <taxon>Duplodnaviria</taxon>
        <taxon>Heunggongvirae</taxon>
        <taxon>Uroviricota</taxon>
        <taxon>Caudoviricetes</taxon>
        <taxon>Myradeevirus</taxon>
        <taxon>Myradeevirus MyraDee</taxon>
    </lineage>
</organism>
<sequence length="620" mass="65021">MTAPNQPMPTSLATMLGVGAFQIGGGGTSFGQDINESFVNALVKVPLATLDTMFDILRDVLLKLPLEALEAFKSLIPEWISQPITDVGQAVEHILAALDPRKIPLNLADFQVWVSTTFNTVSVELRQIMEILGGLIVTPINGAVQAVKDWWNQITGKTSKLQNNGTVPQTAVGGFGGSNDLADGLGQLLDSAVKGAGNLLGSGFGFGDLFDTLRGMQANIADANAALAQLQAEQNGNQNSGKRLLVNVGDWNNSSDVPSVFTNVISSGSGSVATVDGQLTWLDSGGNSAQRFYLFNADELLSDYFEVAFVMPRRSEDEGPFGIFSPSYDYAIGRSNAAASRFCFARVGYGRARMGCVVDGNTTLFGPGDIFYSAPAGSLVKFRGGTAGGVRVFQLQINSQIIGTVTDTGAVSHYGQDYRKVGLGFEATARAGGQGTPGTMSVFAANDNTPNETRGVGFRAFRASASSISKSGATGQITALPANCLDTVDRITPDMQWDAATQTLTIGVDGWYMFPMRVESGGIQPADRFWGTGVIKNNVLAARGEGWTSQNGGNNAQPPQNTTMGGGSMPLYCVAGDKIRPACDLTAAGALGSTNAGTLIGDASGSKTWFAAIMINRSLA</sequence>
<dbReference type="Proteomes" id="UP000225918">
    <property type="component" value="Segment"/>
</dbReference>
<evidence type="ECO:0000313" key="2">
    <source>
        <dbReference type="EMBL" id="ASR77137.1"/>
    </source>
</evidence>
<dbReference type="InterPro" id="IPR055681">
    <property type="entry name" value="DUF7257"/>
</dbReference>
<evidence type="ECO:0000259" key="1">
    <source>
        <dbReference type="Pfam" id="PF23918"/>
    </source>
</evidence>